<protein>
    <recommendedName>
        <fullName evidence="3">inositol-phosphate phosphatase</fullName>
        <ecNumber evidence="3">3.1.3.25</ecNumber>
    </recommendedName>
</protein>
<dbReference type="EC" id="3.1.3.25" evidence="3"/>
<evidence type="ECO:0000256" key="5">
    <source>
        <dbReference type="ARBA" id="ARBA00022801"/>
    </source>
</evidence>
<name>A0A381NVF9_9ZZZZ</name>
<dbReference type="GO" id="GO:0046872">
    <property type="term" value="F:metal ion binding"/>
    <property type="evidence" value="ECO:0007669"/>
    <property type="project" value="UniProtKB-KW"/>
</dbReference>
<dbReference type="FunFam" id="3.30.540.10:FF:000003">
    <property type="entry name" value="Inositol-1-monophosphatase"/>
    <property type="match status" value="1"/>
</dbReference>
<keyword evidence="5" id="KW-0378">Hydrolase</keyword>
<keyword evidence="6" id="KW-0460">Magnesium</keyword>
<dbReference type="InterPro" id="IPR000760">
    <property type="entry name" value="Inositol_monophosphatase-like"/>
</dbReference>
<dbReference type="InterPro" id="IPR033942">
    <property type="entry name" value="IMPase"/>
</dbReference>
<evidence type="ECO:0000256" key="3">
    <source>
        <dbReference type="ARBA" id="ARBA00013106"/>
    </source>
</evidence>
<dbReference type="PRINTS" id="PR01959">
    <property type="entry name" value="SBIMPHPHTASE"/>
</dbReference>
<organism evidence="7">
    <name type="scientific">marine metagenome</name>
    <dbReference type="NCBI Taxonomy" id="408172"/>
    <lineage>
        <taxon>unclassified sequences</taxon>
        <taxon>metagenomes</taxon>
        <taxon>ecological metagenomes</taxon>
    </lineage>
</organism>
<dbReference type="GO" id="GO:0006020">
    <property type="term" value="P:inositol metabolic process"/>
    <property type="evidence" value="ECO:0007669"/>
    <property type="project" value="TreeGrafter"/>
</dbReference>
<dbReference type="Pfam" id="PF00459">
    <property type="entry name" value="Inositol_P"/>
    <property type="match status" value="1"/>
</dbReference>
<evidence type="ECO:0000256" key="6">
    <source>
        <dbReference type="ARBA" id="ARBA00022842"/>
    </source>
</evidence>
<dbReference type="GO" id="GO:0008934">
    <property type="term" value="F:inositol monophosphate 1-phosphatase activity"/>
    <property type="evidence" value="ECO:0007669"/>
    <property type="project" value="InterPro"/>
</dbReference>
<evidence type="ECO:0000256" key="2">
    <source>
        <dbReference type="ARBA" id="ARBA00001946"/>
    </source>
</evidence>
<dbReference type="InterPro" id="IPR022337">
    <property type="entry name" value="Inositol_monophosphatase_SuhB"/>
</dbReference>
<proteinExistence type="predicted"/>
<dbReference type="PANTHER" id="PTHR20854:SF4">
    <property type="entry name" value="INOSITOL-1-MONOPHOSPHATASE-RELATED"/>
    <property type="match status" value="1"/>
</dbReference>
<comment type="catalytic activity">
    <reaction evidence="1">
        <text>a myo-inositol phosphate + H2O = myo-inositol + phosphate</text>
        <dbReference type="Rhea" id="RHEA:24056"/>
        <dbReference type="ChEBI" id="CHEBI:15377"/>
        <dbReference type="ChEBI" id="CHEBI:17268"/>
        <dbReference type="ChEBI" id="CHEBI:43474"/>
        <dbReference type="ChEBI" id="CHEBI:84139"/>
        <dbReference type="EC" id="3.1.3.25"/>
    </reaction>
</comment>
<dbReference type="CDD" id="cd01639">
    <property type="entry name" value="IMPase"/>
    <property type="match status" value="1"/>
</dbReference>
<dbReference type="SUPFAM" id="SSF56655">
    <property type="entry name" value="Carbohydrate phosphatase"/>
    <property type="match status" value="1"/>
</dbReference>
<dbReference type="Gene3D" id="3.40.190.80">
    <property type="match status" value="1"/>
</dbReference>
<accession>A0A381NVF9</accession>
<sequence>MKEQSIKNRYHASQVLVRDAGVCALQWFRNQDLLETEKKGPQDWVSQADHEVENMIRERLQTLFPEDGFLGEESGFQDLGAKGIWVVDPIDGTSCFLSGLPSWCVSIAYVVDSQIEIGLIYSPCTDELFATQRGSGATLNGRAMKPSKATSFDEGIVGLGYSPKSSIEATQKALGYLLNNGGVYHDIGSAALMTAYVAAGRYIGYYEFQINSWDCLAGIALVRETGGWTNDFLANEGLQTGNPVLAASPGTKEVMQNLFAAAGH</sequence>
<evidence type="ECO:0000256" key="4">
    <source>
        <dbReference type="ARBA" id="ARBA00022723"/>
    </source>
</evidence>
<reference evidence="7" key="1">
    <citation type="submission" date="2018-05" db="EMBL/GenBank/DDBJ databases">
        <authorList>
            <person name="Lanie J.A."/>
            <person name="Ng W.-L."/>
            <person name="Kazmierczak K.M."/>
            <person name="Andrzejewski T.M."/>
            <person name="Davidsen T.M."/>
            <person name="Wayne K.J."/>
            <person name="Tettelin H."/>
            <person name="Glass J.I."/>
            <person name="Rusch D."/>
            <person name="Podicherti R."/>
            <person name="Tsui H.-C.T."/>
            <person name="Winkler M.E."/>
        </authorList>
    </citation>
    <scope>NUCLEOTIDE SEQUENCE</scope>
</reference>
<dbReference type="PANTHER" id="PTHR20854">
    <property type="entry name" value="INOSITOL MONOPHOSPHATASE"/>
    <property type="match status" value="1"/>
</dbReference>
<evidence type="ECO:0000313" key="7">
    <source>
        <dbReference type="EMBL" id="SUZ58530.1"/>
    </source>
</evidence>
<dbReference type="Gene3D" id="3.30.540.10">
    <property type="entry name" value="Fructose-1,6-Bisphosphatase, subunit A, domain 1"/>
    <property type="match status" value="1"/>
</dbReference>
<dbReference type="InterPro" id="IPR020583">
    <property type="entry name" value="Inositol_monoP_metal-BS"/>
</dbReference>
<keyword evidence="4" id="KW-0479">Metal-binding</keyword>
<dbReference type="PROSITE" id="PS00629">
    <property type="entry name" value="IMP_1"/>
    <property type="match status" value="1"/>
</dbReference>
<dbReference type="AlphaFoldDB" id="A0A381NVF9"/>
<evidence type="ECO:0000256" key="1">
    <source>
        <dbReference type="ARBA" id="ARBA00001033"/>
    </source>
</evidence>
<dbReference type="PRINTS" id="PR00377">
    <property type="entry name" value="IMPHPHTASES"/>
</dbReference>
<dbReference type="EMBL" id="UINC01000625">
    <property type="protein sequence ID" value="SUZ58530.1"/>
    <property type="molecule type" value="Genomic_DNA"/>
</dbReference>
<comment type="cofactor">
    <cofactor evidence="2">
        <name>Mg(2+)</name>
        <dbReference type="ChEBI" id="CHEBI:18420"/>
    </cofactor>
</comment>
<dbReference type="GO" id="GO:0007165">
    <property type="term" value="P:signal transduction"/>
    <property type="evidence" value="ECO:0007669"/>
    <property type="project" value="TreeGrafter"/>
</dbReference>
<gene>
    <name evidence="7" type="ORF">METZ01_LOCUS11384</name>
</gene>